<name>A0ABV1Y7K7_9ACTN</name>
<comment type="caution">
    <text evidence="3">The sequence shown here is derived from an EMBL/GenBank/DDBJ whole genome shotgun (WGS) entry which is preliminary data.</text>
</comment>
<dbReference type="SUPFAM" id="SSF101874">
    <property type="entry name" value="YceI-like"/>
    <property type="match status" value="1"/>
</dbReference>
<evidence type="ECO:0000259" key="2">
    <source>
        <dbReference type="SMART" id="SM00867"/>
    </source>
</evidence>
<sequence length="198" mass="21723">MTSGQGGRLIGPPIAADAAAYFIDPAYSNVSFSARNRMATSTRGAFRRFAGTLFLDSERPERTALALYVTSSSIDTGQKDRDADLCSAALLDAEQYPLMSFWSSSAEAVDTNLCRLAGSLRVKNMTMPLGVDCEYRGRTHGPQGDERVGFLGRSVLRRSEWGSLWGPVVHAGEWIVGDEVELLFEVSAVKRAPIRWWP</sequence>
<dbReference type="Pfam" id="PF04264">
    <property type="entry name" value="YceI"/>
    <property type="match status" value="1"/>
</dbReference>
<comment type="similarity">
    <text evidence="1">Belongs to the UPF0312 family.</text>
</comment>
<keyword evidence="4" id="KW-1185">Reference proteome</keyword>
<dbReference type="PANTHER" id="PTHR34406">
    <property type="entry name" value="PROTEIN YCEI"/>
    <property type="match status" value="1"/>
</dbReference>
<dbReference type="InterPro" id="IPR036761">
    <property type="entry name" value="TTHA0802/YceI-like_sf"/>
</dbReference>
<dbReference type="Proteomes" id="UP001486207">
    <property type="component" value="Unassembled WGS sequence"/>
</dbReference>
<proteinExistence type="inferred from homology"/>
<organism evidence="3 4">
    <name type="scientific">Streptomyces lanatus</name>
    <dbReference type="NCBI Taxonomy" id="66900"/>
    <lineage>
        <taxon>Bacteria</taxon>
        <taxon>Bacillati</taxon>
        <taxon>Actinomycetota</taxon>
        <taxon>Actinomycetes</taxon>
        <taxon>Kitasatosporales</taxon>
        <taxon>Streptomycetaceae</taxon>
        <taxon>Streptomyces</taxon>
    </lineage>
</organism>
<dbReference type="SMART" id="SM00867">
    <property type="entry name" value="YceI"/>
    <property type="match status" value="1"/>
</dbReference>
<feature type="domain" description="Lipid/polyisoprenoid-binding YceI-like" evidence="2">
    <location>
        <begin position="20"/>
        <end position="189"/>
    </location>
</feature>
<dbReference type="Gene3D" id="2.40.128.110">
    <property type="entry name" value="Lipid/polyisoprenoid-binding, YceI-like"/>
    <property type="match status" value="1"/>
</dbReference>
<reference evidence="3 4" key="1">
    <citation type="submission" date="2024-06" db="EMBL/GenBank/DDBJ databases">
        <title>The Natural Products Discovery Center: Release of the First 8490 Sequenced Strains for Exploring Actinobacteria Biosynthetic Diversity.</title>
        <authorList>
            <person name="Kalkreuter E."/>
            <person name="Kautsar S.A."/>
            <person name="Yang D."/>
            <person name="Bader C.D."/>
            <person name="Teijaro C.N."/>
            <person name="Fluegel L."/>
            <person name="Davis C.M."/>
            <person name="Simpson J.R."/>
            <person name="Lauterbach L."/>
            <person name="Steele A.D."/>
            <person name="Gui C."/>
            <person name="Meng S."/>
            <person name="Li G."/>
            <person name="Viehrig K."/>
            <person name="Ye F."/>
            <person name="Su P."/>
            <person name="Kiefer A.F."/>
            <person name="Nichols A."/>
            <person name="Cepeda A.J."/>
            <person name="Yan W."/>
            <person name="Fan B."/>
            <person name="Jiang Y."/>
            <person name="Adhikari A."/>
            <person name="Zheng C.-J."/>
            <person name="Schuster L."/>
            <person name="Cowan T.M."/>
            <person name="Smanski M.J."/>
            <person name="Chevrette M.G."/>
            <person name="De Carvalho L.P.S."/>
            <person name="Shen B."/>
        </authorList>
    </citation>
    <scope>NUCLEOTIDE SEQUENCE [LARGE SCALE GENOMIC DNA]</scope>
    <source>
        <strain evidence="3 4">NPDC000155</strain>
    </source>
</reference>
<evidence type="ECO:0000313" key="3">
    <source>
        <dbReference type="EMBL" id="MER7379804.1"/>
    </source>
</evidence>
<gene>
    <name evidence="3" type="ORF">ABT384_45225</name>
</gene>
<dbReference type="EMBL" id="JBEPFB010000039">
    <property type="protein sequence ID" value="MER7379804.1"/>
    <property type="molecule type" value="Genomic_DNA"/>
</dbReference>
<evidence type="ECO:0000313" key="4">
    <source>
        <dbReference type="Proteomes" id="UP001486207"/>
    </source>
</evidence>
<evidence type="ECO:0000256" key="1">
    <source>
        <dbReference type="ARBA" id="ARBA00008812"/>
    </source>
</evidence>
<protein>
    <submittedName>
        <fullName evidence="3">YceI family protein</fullName>
    </submittedName>
</protein>
<dbReference type="RefSeq" id="WP_190076053.1">
    <property type="nucleotide sequence ID" value="NZ_BNBM01000032.1"/>
</dbReference>
<dbReference type="PANTHER" id="PTHR34406:SF1">
    <property type="entry name" value="PROTEIN YCEI"/>
    <property type="match status" value="1"/>
</dbReference>
<dbReference type="InterPro" id="IPR007372">
    <property type="entry name" value="Lipid/polyisoprenoid-bd_YceI"/>
</dbReference>
<accession>A0ABV1Y7K7</accession>